<dbReference type="EMBL" id="LAZR01000311">
    <property type="protein sequence ID" value="KKN75399.1"/>
    <property type="molecule type" value="Genomic_DNA"/>
</dbReference>
<evidence type="ECO:0000313" key="1">
    <source>
        <dbReference type="EMBL" id="KKN75399.1"/>
    </source>
</evidence>
<gene>
    <name evidence="1" type="ORF">LCGC14_0381430</name>
</gene>
<accession>A0A0F9T8A5</accession>
<comment type="caution">
    <text evidence="1">The sequence shown here is derived from an EMBL/GenBank/DDBJ whole genome shotgun (WGS) entry which is preliminary data.</text>
</comment>
<reference evidence="1" key="1">
    <citation type="journal article" date="2015" name="Nature">
        <title>Complex archaea that bridge the gap between prokaryotes and eukaryotes.</title>
        <authorList>
            <person name="Spang A."/>
            <person name="Saw J.H."/>
            <person name="Jorgensen S.L."/>
            <person name="Zaremba-Niedzwiedzka K."/>
            <person name="Martijn J."/>
            <person name="Lind A.E."/>
            <person name="van Eijk R."/>
            <person name="Schleper C."/>
            <person name="Guy L."/>
            <person name="Ettema T.J."/>
        </authorList>
    </citation>
    <scope>NUCLEOTIDE SEQUENCE</scope>
</reference>
<dbReference type="AlphaFoldDB" id="A0A0F9T8A5"/>
<name>A0A0F9T8A5_9ZZZZ</name>
<sequence>MSGEGRASGPYMLRLQHSAYGFYVDVGSKLPLRLRRPYGQVRPHSGVRRICRPTAQQRSPRICFTTGIGFHVVAATVLVPDFVDFCRFFTDG</sequence>
<proteinExistence type="predicted"/>
<protein>
    <submittedName>
        <fullName evidence="1">Uncharacterized protein</fullName>
    </submittedName>
</protein>
<organism evidence="1">
    <name type="scientific">marine sediment metagenome</name>
    <dbReference type="NCBI Taxonomy" id="412755"/>
    <lineage>
        <taxon>unclassified sequences</taxon>
        <taxon>metagenomes</taxon>
        <taxon>ecological metagenomes</taxon>
    </lineage>
</organism>